<proteinExistence type="predicted"/>
<dbReference type="PRINTS" id="PR00046">
    <property type="entry name" value="SIGMA70FCT"/>
</dbReference>
<evidence type="ECO:0000313" key="7">
    <source>
        <dbReference type="Proteomes" id="UP000184604"/>
    </source>
</evidence>
<keyword evidence="2" id="KW-0731">Sigma factor</keyword>
<evidence type="ECO:0000313" key="6">
    <source>
        <dbReference type="EMBL" id="APM41314.1"/>
    </source>
</evidence>
<organism evidence="6 7">
    <name type="scientific">Clostridium kluyveri</name>
    <dbReference type="NCBI Taxonomy" id="1534"/>
    <lineage>
        <taxon>Bacteria</taxon>
        <taxon>Bacillati</taxon>
        <taxon>Bacillota</taxon>
        <taxon>Clostridia</taxon>
        <taxon>Eubacteriales</taxon>
        <taxon>Clostridiaceae</taxon>
        <taxon>Clostridium</taxon>
    </lineage>
</organism>
<sequence>MFELKALLKKAKNGESSAVKEICIRFNGMIINMCRAFYIKGYTMEDMIQEGRLSLIKAVGSYDLSSEYPFTSYARSAILKNFYYKIRSSTKKVNCCSIYSCNKEGNELIDIIPSCENIEEDFMGKQWRIQLKNAVGKLARKEKKIIIWCYVENKSLKEYAAKKDITYKRAVCRRKRALYNLRKYLEDYI</sequence>
<name>A0A1L5FE73_CLOKL</name>
<dbReference type="Gene3D" id="1.20.120.1810">
    <property type="match status" value="1"/>
</dbReference>
<evidence type="ECO:0000256" key="3">
    <source>
        <dbReference type="ARBA" id="ARBA00023125"/>
    </source>
</evidence>
<evidence type="ECO:0000256" key="1">
    <source>
        <dbReference type="ARBA" id="ARBA00023015"/>
    </source>
</evidence>
<dbReference type="EMBL" id="CP018335">
    <property type="protein sequence ID" value="APM41314.1"/>
    <property type="molecule type" value="Genomic_DNA"/>
</dbReference>
<dbReference type="Gene3D" id="1.10.10.10">
    <property type="entry name" value="Winged helix-like DNA-binding domain superfamily/Winged helix DNA-binding domain"/>
    <property type="match status" value="1"/>
</dbReference>
<dbReference type="InterPro" id="IPR013324">
    <property type="entry name" value="RNA_pol_sigma_r3/r4-like"/>
</dbReference>
<keyword evidence="1" id="KW-0805">Transcription regulation</keyword>
<keyword evidence="4" id="KW-0804">Transcription</keyword>
<dbReference type="InterPro" id="IPR014284">
    <property type="entry name" value="RNA_pol_sigma-70_dom"/>
</dbReference>
<dbReference type="GO" id="GO:0016987">
    <property type="term" value="F:sigma factor activity"/>
    <property type="evidence" value="ECO:0007669"/>
    <property type="project" value="UniProtKB-KW"/>
</dbReference>
<reference evidence="6 7" key="1">
    <citation type="submission" date="2016-12" db="EMBL/GenBank/DDBJ databases">
        <title>Complete genome sequence of Clostridium kluyveri JZZ isolated from the pit mud of a Chinese flavor liquor-making factory.</title>
        <authorList>
            <person name="Wang Y."/>
        </authorList>
    </citation>
    <scope>NUCLEOTIDE SEQUENCE [LARGE SCALE GENOMIC DNA]</scope>
    <source>
        <strain evidence="6 7">JZZ</strain>
    </source>
</reference>
<keyword evidence="3" id="KW-0238">DNA-binding</keyword>
<dbReference type="Proteomes" id="UP000184604">
    <property type="component" value="Chromosome"/>
</dbReference>
<dbReference type="InterPro" id="IPR036388">
    <property type="entry name" value="WH-like_DNA-bd_sf"/>
</dbReference>
<dbReference type="InterPro" id="IPR013325">
    <property type="entry name" value="RNA_pol_sigma_r2"/>
</dbReference>
<evidence type="ECO:0000256" key="2">
    <source>
        <dbReference type="ARBA" id="ARBA00023082"/>
    </source>
</evidence>
<dbReference type="PANTHER" id="PTHR30385">
    <property type="entry name" value="SIGMA FACTOR F FLAGELLAR"/>
    <property type="match status" value="1"/>
</dbReference>
<gene>
    <name evidence="6" type="ORF">BS101_16965</name>
</gene>
<dbReference type="InterPro" id="IPR007627">
    <property type="entry name" value="RNA_pol_sigma70_r2"/>
</dbReference>
<dbReference type="SUPFAM" id="SSF88946">
    <property type="entry name" value="Sigma2 domain of RNA polymerase sigma factors"/>
    <property type="match status" value="1"/>
</dbReference>
<accession>A0A1L5FE73</accession>
<dbReference type="GO" id="GO:0006352">
    <property type="term" value="P:DNA-templated transcription initiation"/>
    <property type="evidence" value="ECO:0007669"/>
    <property type="project" value="InterPro"/>
</dbReference>
<feature type="domain" description="RNA polymerase sigma-70 region 2" evidence="5">
    <location>
        <begin position="29"/>
        <end position="89"/>
    </location>
</feature>
<dbReference type="Pfam" id="PF04542">
    <property type="entry name" value="Sigma70_r2"/>
    <property type="match status" value="1"/>
</dbReference>
<dbReference type="SUPFAM" id="SSF88659">
    <property type="entry name" value="Sigma3 and sigma4 domains of RNA polymerase sigma factors"/>
    <property type="match status" value="1"/>
</dbReference>
<evidence type="ECO:0000259" key="5">
    <source>
        <dbReference type="Pfam" id="PF04542"/>
    </source>
</evidence>
<dbReference type="InterPro" id="IPR000943">
    <property type="entry name" value="RNA_pol_sigma70"/>
</dbReference>
<dbReference type="NCBIfam" id="TIGR02937">
    <property type="entry name" value="sigma70-ECF"/>
    <property type="match status" value="1"/>
</dbReference>
<protein>
    <submittedName>
        <fullName evidence="6">RNA polymerase subunit sigma</fullName>
    </submittedName>
</protein>
<evidence type="ECO:0000256" key="4">
    <source>
        <dbReference type="ARBA" id="ARBA00023163"/>
    </source>
</evidence>
<dbReference type="GO" id="GO:0003677">
    <property type="term" value="F:DNA binding"/>
    <property type="evidence" value="ECO:0007669"/>
    <property type="project" value="UniProtKB-KW"/>
</dbReference>
<dbReference type="AlphaFoldDB" id="A0A1L5FE73"/>